<evidence type="ECO:0000256" key="9">
    <source>
        <dbReference type="SAM" id="MobiDB-lite"/>
    </source>
</evidence>
<dbReference type="EMBL" id="HBIN01018702">
    <property type="protein sequence ID" value="CAE0444211.1"/>
    <property type="molecule type" value="Transcribed_RNA"/>
</dbReference>
<proteinExistence type="inferred from homology"/>
<dbReference type="SUPFAM" id="SSF56112">
    <property type="entry name" value="Protein kinase-like (PK-like)"/>
    <property type="match status" value="1"/>
</dbReference>
<dbReference type="CDD" id="cd06093">
    <property type="entry name" value="PX_domain"/>
    <property type="match status" value="1"/>
</dbReference>
<evidence type="ECO:0000259" key="10">
    <source>
        <dbReference type="PROSITE" id="PS50011"/>
    </source>
</evidence>
<dbReference type="Gene3D" id="1.10.510.10">
    <property type="entry name" value="Transferase(Phosphotransferase) domain 1"/>
    <property type="match status" value="1"/>
</dbReference>
<dbReference type="PROSITE" id="PS50011">
    <property type="entry name" value="PROTEIN_KINASE_DOM"/>
    <property type="match status" value="1"/>
</dbReference>
<dbReference type="SUPFAM" id="SSF64268">
    <property type="entry name" value="PX domain"/>
    <property type="match status" value="1"/>
</dbReference>
<dbReference type="InterPro" id="IPR000961">
    <property type="entry name" value="AGC-kinase_C"/>
</dbReference>
<name>A0A7S3PMR1_9STRA</name>
<evidence type="ECO:0000256" key="7">
    <source>
        <dbReference type="ARBA" id="ARBA00022840"/>
    </source>
</evidence>
<feature type="domain" description="Protein kinase" evidence="10">
    <location>
        <begin position="265"/>
        <end position="522"/>
    </location>
</feature>
<dbReference type="AlphaFoldDB" id="A0A7S3PMR1"/>
<evidence type="ECO:0000313" key="13">
    <source>
        <dbReference type="EMBL" id="CAE0444211.1"/>
    </source>
</evidence>
<dbReference type="GO" id="GO:0005524">
    <property type="term" value="F:ATP binding"/>
    <property type="evidence" value="ECO:0007669"/>
    <property type="project" value="UniProtKB-UniRule"/>
</dbReference>
<organism evidence="13">
    <name type="scientific">Aplanochytrium stocchinoi</name>
    <dbReference type="NCBI Taxonomy" id="215587"/>
    <lineage>
        <taxon>Eukaryota</taxon>
        <taxon>Sar</taxon>
        <taxon>Stramenopiles</taxon>
        <taxon>Bigyra</taxon>
        <taxon>Labyrinthulomycetes</taxon>
        <taxon>Thraustochytrida</taxon>
        <taxon>Thraustochytriidae</taxon>
        <taxon>Aplanochytrium</taxon>
    </lineage>
</organism>
<evidence type="ECO:0000256" key="1">
    <source>
        <dbReference type="ARBA" id="ARBA00009903"/>
    </source>
</evidence>
<accession>A0A7S3PMR1</accession>
<keyword evidence="5 8" id="KW-0547">Nucleotide-binding</keyword>
<keyword evidence="4" id="KW-0808">Transferase</keyword>
<protein>
    <recommendedName>
        <fullName evidence="14">Non-specific serine/threonine protein kinase</fullName>
    </recommendedName>
</protein>
<feature type="binding site" evidence="8">
    <location>
        <position position="294"/>
    </location>
    <ligand>
        <name>ATP</name>
        <dbReference type="ChEBI" id="CHEBI:30616"/>
    </ligand>
</feature>
<dbReference type="SMART" id="SM00133">
    <property type="entry name" value="S_TK_X"/>
    <property type="match status" value="1"/>
</dbReference>
<evidence type="ECO:0000256" key="3">
    <source>
        <dbReference type="ARBA" id="ARBA00022553"/>
    </source>
</evidence>
<dbReference type="InterPro" id="IPR008271">
    <property type="entry name" value="Ser/Thr_kinase_AS"/>
</dbReference>
<dbReference type="GO" id="GO:0004674">
    <property type="term" value="F:protein serine/threonine kinase activity"/>
    <property type="evidence" value="ECO:0007669"/>
    <property type="project" value="UniProtKB-KW"/>
</dbReference>
<evidence type="ECO:0008006" key="14">
    <source>
        <dbReference type="Google" id="ProtNLM"/>
    </source>
</evidence>
<feature type="domain" description="PX" evidence="11">
    <location>
        <begin position="54"/>
        <end position="165"/>
    </location>
</feature>
<sequence>MKRVHESVDYIQHPERKQMFIDHNHGGSGNGNGNGNGNDVFRAPSYVAILNDLTSISIEGYKIQSKNNSTSKYTVYKVRIVTEKAKWAVYRRYSEFDALYLELSTHWEIPELPPKRLFGVFSTEFLEKRQADLEFWLRNTLVDVDETVLRLPCVKSFLTKDLVEKLSERQTTAVGTPQSGNRTVPKPSISSVSNSSCASYATEDKEKDGSGNGNAYLDLSGDEDDKVLGKSLVTEEEANASTNIDMYIKGGDGYSNGRKPKLEDFEMVRVLGKGSFGKVILCRKKDTQKLYAVKVLKKKHVLKRKQLRHAKTERSVLGYLDHPFVVKLHYAFQTGDKLHFVLDFLPGGELFFHLGRFGRFDEDLGRFYTAEIALALGHLHSHHVVYRDLKPENILLDAEGHIKLADFGLSKEGIQSGTEGTHSFCGTPEYLAPEVLNRSGHGTSVDWWSLGALLYEMLTGLPPWYSQDRHKMFASIRHSELRFPPYVSVGAREILSSFLERDATKRLGSGNDIEEVKEHPFFEGLDWDALYRKELKSPFVPRLNDQSDYTNNPDTTNFDSCFTRMPLHSCAEIASSQSSQISPSRLGVGVASLTNAFNGFTFVEPSHLKEKLSRSQDSINSCTSQERQQQRMLEQQLLNLHDTLPNHTSSTSPTGLSSSLMFQ</sequence>
<evidence type="ECO:0000256" key="5">
    <source>
        <dbReference type="ARBA" id="ARBA00022741"/>
    </source>
</evidence>
<dbReference type="InterPro" id="IPR000719">
    <property type="entry name" value="Prot_kinase_dom"/>
</dbReference>
<dbReference type="SMART" id="SM00220">
    <property type="entry name" value="S_TKc"/>
    <property type="match status" value="1"/>
</dbReference>
<keyword evidence="7 8" id="KW-0067">ATP-binding</keyword>
<feature type="domain" description="AGC-kinase C-terminal" evidence="12">
    <location>
        <begin position="523"/>
        <end position="612"/>
    </location>
</feature>
<dbReference type="PROSITE" id="PS51285">
    <property type="entry name" value="AGC_KINASE_CTER"/>
    <property type="match status" value="1"/>
</dbReference>
<dbReference type="Gene3D" id="3.30.1520.10">
    <property type="entry name" value="Phox-like domain"/>
    <property type="match status" value="1"/>
</dbReference>
<feature type="compositionally biased region" description="Low complexity" evidence="9">
    <location>
        <begin position="648"/>
        <end position="663"/>
    </location>
</feature>
<reference evidence="13" key="1">
    <citation type="submission" date="2021-01" db="EMBL/GenBank/DDBJ databases">
        <authorList>
            <person name="Corre E."/>
            <person name="Pelletier E."/>
            <person name="Niang G."/>
            <person name="Scheremetjew M."/>
            <person name="Finn R."/>
            <person name="Kale V."/>
            <person name="Holt S."/>
            <person name="Cochrane G."/>
            <person name="Meng A."/>
            <person name="Brown T."/>
            <person name="Cohen L."/>
        </authorList>
    </citation>
    <scope>NUCLEOTIDE SEQUENCE</scope>
    <source>
        <strain evidence="13">GSBS06</strain>
    </source>
</reference>
<dbReference type="InterPro" id="IPR036871">
    <property type="entry name" value="PX_dom_sf"/>
</dbReference>
<dbReference type="PROSITE" id="PS00107">
    <property type="entry name" value="PROTEIN_KINASE_ATP"/>
    <property type="match status" value="1"/>
</dbReference>
<feature type="compositionally biased region" description="Polar residues" evidence="9">
    <location>
        <begin position="169"/>
        <end position="182"/>
    </location>
</feature>
<dbReference type="FunFam" id="1.10.510.10:FF:000008">
    <property type="entry name" value="Non-specific serine/threonine protein kinase"/>
    <property type="match status" value="1"/>
</dbReference>
<dbReference type="GO" id="GO:0035091">
    <property type="term" value="F:phosphatidylinositol binding"/>
    <property type="evidence" value="ECO:0007669"/>
    <property type="project" value="InterPro"/>
</dbReference>
<dbReference type="SMART" id="SM00312">
    <property type="entry name" value="PX"/>
    <property type="match status" value="1"/>
</dbReference>
<feature type="region of interest" description="Disordered" evidence="9">
    <location>
        <begin position="643"/>
        <end position="663"/>
    </location>
</feature>
<dbReference type="CDD" id="cd05123">
    <property type="entry name" value="STKc_AGC"/>
    <property type="match status" value="1"/>
</dbReference>
<evidence type="ECO:0000256" key="6">
    <source>
        <dbReference type="ARBA" id="ARBA00022777"/>
    </source>
</evidence>
<dbReference type="InterPro" id="IPR011009">
    <property type="entry name" value="Kinase-like_dom_sf"/>
</dbReference>
<dbReference type="PANTHER" id="PTHR24351">
    <property type="entry name" value="RIBOSOMAL PROTEIN S6 KINASE"/>
    <property type="match status" value="1"/>
</dbReference>
<dbReference type="InterPro" id="IPR001683">
    <property type="entry name" value="PX_dom"/>
</dbReference>
<dbReference type="FunFam" id="3.30.200.20:FF:000537">
    <property type="entry name" value="Non-specific serine/threonine protein kinase"/>
    <property type="match status" value="1"/>
</dbReference>
<evidence type="ECO:0000259" key="11">
    <source>
        <dbReference type="PROSITE" id="PS50195"/>
    </source>
</evidence>
<comment type="similarity">
    <text evidence="1">Belongs to the protein kinase superfamily. AGC Ser/Thr protein kinase family.</text>
</comment>
<keyword evidence="3" id="KW-0597">Phosphoprotein</keyword>
<dbReference type="PROSITE" id="PS00108">
    <property type="entry name" value="PROTEIN_KINASE_ST"/>
    <property type="match status" value="1"/>
</dbReference>
<keyword evidence="6" id="KW-0418">Kinase</keyword>
<dbReference type="Pfam" id="PF00069">
    <property type="entry name" value="Pkinase"/>
    <property type="match status" value="1"/>
</dbReference>
<dbReference type="PROSITE" id="PS50195">
    <property type="entry name" value="PX"/>
    <property type="match status" value="1"/>
</dbReference>
<dbReference type="Pfam" id="PF00787">
    <property type="entry name" value="PX"/>
    <property type="match status" value="1"/>
</dbReference>
<dbReference type="InterPro" id="IPR017892">
    <property type="entry name" value="Pkinase_C"/>
</dbReference>
<dbReference type="Gene3D" id="3.30.200.20">
    <property type="entry name" value="Phosphorylase Kinase, domain 1"/>
    <property type="match status" value="1"/>
</dbReference>
<keyword evidence="2" id="KW-0723">Serine/threonine-protein kinase</keyword>
<dbReference type="Pfam" id="PF00433">
    <property type="entry name" value="Pkinase_C"/>
    <property type="match status" value="1"/>
</dbReference>
<evidence type="ECO:0000256" key="8">
    <source>
        <dbReference type="PROSITE-ProRule" id="PRU10141"/>
    </source>
</evidence>
<dbReference type="InterPro" id="IPR045270">
    <property type="entry name" value="STKc_AGC"/>
</dbReference>
<gene>
    <name evidence="13" type="ORF">ASTO00021_LOCUS14262</name>
</gene>
<feature type="region of interest" description="Disordered" evidence="9">
    <location>
        <begin position="168"/>
        <end position="220"/>
    </location>
</feature>
<evidence type="ECO:0000256" key="2">
    <source>
        <dbReference type="ARBA" id="ARBA00022527"/>
    </source>
</evidence>
<feature type="compositionally biased region" description="Low complexity" evidence="9">
    <location>
        <begin position="188"/>
        <end position="199"/>
    </location>
</feature>
<evidence type="ECO:0000259" key="12">
    <source>
        <dbReference type="PROSITE" id="PS51285"/>
    </source>
</evidence>
<evidence type="ECO:0000256" key="4">
    <source>
        <dbReference type="ARBA" id="ARBA00022679"/>
    </source>
</evidence>
<dbReference type="InterPro" id="IPR017441">
    <property type="entry name" value="Protein_kinase_ATP_BS"/>
</dbReference>